<dbReference type="GO" id="GO:0005829">
    <property type="term" value="C:cytosol"/>
    <property type="evidence" value="ECO:0007669"/>
    <property type="project" value="TreeGrafter"/>
</dbReference>
<dbReference type="HAMAP" id="MF_00473">
    <property type="entry name" value="G6P_isomerase"/>
    <property type="match status" value="1"/>
</dbReference>
<keyword evidence="6" id="KW-0808">Transferase</keyword>
<dbReference type="EC" id="5.3.1.9" evidence="4 11"/>
<dbReference type="EMBL" id="JADGJW010000303">
    <property type="protein sequence ID" value="KAJ3220437.1"/>
    <property type="molecule type" value="Genomic_DNA"/>
</dbReference>
<dbReference type="SUPFAM" id="SSF53448">
    <property type="entry name" value="Nucleotide-diphospho-sugar transferases"/>
    <property type="match status" value="1"/>
</dbReference>
<name>A0AAD5U0D7_9FUNG</name>
<dbReference type="PROSITE" id="PS51463">
    <property type="entry name" value="P_GLUCOSE_ISOMERASE_3"/>
    <property type="match status" value="1"/>
</dbReference>
<accession>A0AAD5U0D7</accession>
<dbReference type="PROSITE" id="PS00174">
    <property type="entry name" value="P_GLUCOSE_ISOMERASE_2"/>
    <property type="match status" value="1"/>
</dbReference>
<evidence type="ECO:0000256" key="11">
    <source>
        <dbReference type="RuleBase" id="RU000612"/>
    </source>
</evidence>
<dbReference type="SUPFAM" id="SSF53697">
    <property type="entry name" value="SIS domain"/>
    <property type="match status" value="1"/>
</dbReference>
<dbReference type="InterPro" id="IPR029044">
    <property type="entry name" value="Nucleotide-diphossugar_trans"/>
</dbReference>
<dbReference type="GO" id="GO:0016757">
    <property type="term" value="F:glycosyltransferase activity"/>
    <property type="evidence" value="ECO:0007669"/>
    <property type="project" value="InterPro"/>
</dbReference>
<evidence type="ECO:0000256" key="10">
    <source>
        <dbReference type="ARBA" id="ARBA00029321"/>
    </source>
</evidence>
<dbReference type="GO" id="GO:0006096">
    <property type="term" value="P:glycolytic process"/>
    <property type="evidence" value="ECO:0007669"/>
    <property type="project" value="UniProtKB-KW"/>
</dbReference>
<dbReference type="Gene3D" id="3.90.550.10">
    <property type="entry name" value="Spore Coat Polysaccharide Biosynthesis Protein SpsA, Chain A"/>
    <property type="match status" value="1"/>
</dbReference>
<dbReference type="CDD" id="cd05015">
    <property type="entry name" value="SIS_PGI_1"/>
    <property type="match status" value="1"/>
</dbReference>
<dbReference type="Pfam" id="PF11051">
    <property type="entry name" value="Mannosyl_trans3"/>
    <property type="match status" value="1"/>
</dbReference>
<proteinExistence type="inferred from homology"/>
<keyword evidence="7 11" id="KW-0324">Glycolysis</keyword>
<organism evidence="12 13">
    <name type="scientific">Clydaea vesicula</name>
    <dbReference type="NCBI Taxonomy" id="447962"/>
    <lineage>
        <taxon>Eukaryota</taxon>
        <taxon>Fungi</taxon>
        <taxon>Fungi incertae sedis</taxon>
        <taxon>Chytridiomycota</taxon>
        <taxon>Chytridiomycota incertae sedis</taxon>
        <taxon>Chytridiomycetes</taxon>
        <taxon>Lobulomycetales</taxon>
        <taxon>Lobulomycetaceae</taxon>
        <taxon>Clydaea</taxon>
    </lineage>
</organism>
<evidence type="ECO:0000256" key="3">
    <source>
        <dbReference type="ARBA" id="ARBA00009105"/>
    </source>
</evidence>
<sequence length="1051" mass="120893">MSYLATELNAWKELKSYYSAKGKNLNLQTLFNNDSKRFDKFSLNFKKNETEILLDFSKNLIDEETYSLLLNLVNDAGLDKWRDDMFKGEPINFTEQRSVLHVALRNRSNTPIKVNGKDVMPDVNRVLEQMVKTSNEIRDGKWTGYTGKAITDIVNIGIGGSDLGPVMVTEALKPYAKKGLNVHFVSNIDGTHIAEVLKKLNPETTMFIVASKTFTTIETLTNAGTAKSWFLKSAVDVKHVAKHFVALSTNEKSCVEFGISPENMFEFWDWVGGRYSLWSAIGLSICILIGPTNFLDLLQGGHDMDLHFKETPFEKNMPVILAVLGIWYNNFFDAQTHAILPYDQYLHRFPAYFQQGDMESNGKYVTRGSKIVDYSTGPIIWGEPGMMITYHDNRTNGQHAFYQLIHQGTKLVPADFLAPVVSQNPIGKHHEILLSNFFAQTEALMKGKSREIVEQEFKSKGVQNYEPLVEHKVFKGNRPTNSIFYQKLTPKTLGSLIALYEHKIFVQGIVWGINSFDQWGVELGKQLAQAILPELEGEKQVTNHDSSTNVNAKAEINSVTSRLNGKKLESVTKILTAPISTSDKSKNNKKLKFEEISFEKPFTYPIHEYKLLYEEENLKDYYELGENLRMFKKYYSAMKHSEHPHKPSQVLIADIYTKIEMKLFSKFFNQHSKIKNLLQLEECFVNENGIVMTVSDNYFVMSYTVIKMLKEIFNSELNFELFYFGEEDLSVKNIEMLEKIEGVKVIDLASLVNNEYLKLSPKYDIKPFAALFSSFKNVLLMDSDAIFFQSPDVLFKNSKFLSSGTLFFHDRTWVDPNINQKHKNFLLKFFSKEVPKHVKNLNFWNLKSFHEMDSGVVLINKQKHFVGLLATCSMFLEERKGEFYISGDKETFWMGLAAVEEDFEFFDYSTTGIPGVIEVPTLEELELENKVKTEIRKPKDLIISSQILHTDENYHPLWMNGGLINKLKPEKGIIKFSHFILEAQSDKWRHLIKKVDGEEGKFIDTNMYSLECDKKVKFLNLNCPIPLEEVFVDIFKKCGDVYLKYDQFLHL</sequence>
<dbReference type="NCBIfam" id="NF001211">
    <property type="entry name" value="PRK00179.1"/>
    <property type="match status" value="1"/>
</dbReference>
<evidence type="ECO:0000313" key="13">
    <source>
        <dbReference type="Proteomes" id="UP001211065"/>
    </source>
</evidence>
<dbReference type="PROSITE" id="PS00765">
    <property type="entry name" value="P_GLUCOSE_ISOMERASE_1"/>
    <property type="match status" value="1"/>
</dbReference>
<keyword evidence="5 11" id="KW-0312">Gluconeogenesis</keyword>
<keyword evidence="8 11" id="KW-0413">Isomerase</keyword>
<dbReference type="FunFam" id="3.40.50.10490:FF:000004">
    <property type="entry name" value="Glucose-6-phosphate isomerase"/>
    <property type="match status" value="1"/>
</dbReference>
<comment type="caution">
    <text evidence="12">The sequence shown here is derived from an EMBL/GenBank/DDBJ whole genome shotgun (WGS) entry which is preliminary data.</text>
</comment>
<evidence type="ECO:0000256" key="6">
    <source>
        <dbReference type="ARBA" id="ARBA00022679"/>
    </source>
</evidence>
<evidence type="ECO:0000256" key="7">
    <source>
        <dbReference type="ARBA" id="ARBA00023152"/>
    </source>
</evidence>
<dbReference type="GO" id="GO:0006094">
    <property type="term" value="P:gluconeogenesis"/>
    <property type="evidence" value="ECO:0007669"/>
    <property type="project" value="UniProtKB-KW"/>
</dbReference>
<dbReference type="InterPro" id="IPR035476">
    <property type="entry name" value="SIS_PGI_1"/>
</dbReference>
<comment type="catalytic activity">
    <reaction evidence="10 11">
        <text>alpha-D-glucose 6-phosphate = beta-D-fructose 6-phosphate</text>
        <dbReference type="Rhea" id="RHEA:11816"/>
        <dbReference type="ChEBI" id="CHEBI:57634"/>
        <dbReference type="ChEBI" id="CHEBI:58225"/>
        <dbReference type="EC" id="5.3.1.9"/>
    </reaction>
</comment>
<dbReference type="PANTHER" id="PTHR11469:SF1">
    <property type="entry name" value="GLUCOSE-6-PHOSPHATE ISOMERASE"/>
    <property type="match status" value="1"/>
</dbReference>
<dbReference type="InterPro" id="IPR001672">
    <property type="entry name" value="G6P_Isomerase"/>
</dbReference>
<dbReference type="GO" id="GO:0048029">
    <property type="term" value="F:monosaccharide binding"/>
    <property type="evidence" value="ECO:0007669"/>
    <property type="project" value="TreeGrafter"/>
</dbReference>
<dbReference type="CDD" id="cd05016">
    <property type="entry name" value="SIS_PGI_2"/>
    <property type="match status" value="1"/>
</dbReference>
<dbReference type="InterPro" id="IPR022751">
    <property type="entry name" value="Alpha_mannosyltransferase"/>
</dbReference>
<comment type="pathway">
    <text evidence="1 11">Carbohydrate degradation; glycolysis; D-glyceraldehyde 3-phosphate and glycerone phosphate from D-glucose: step 2/4.</text>
</comment>
<dbReference type="Gene3D" id="3.40.50.10490">
    <property type="entry name" value="Glucose-6-phosphate isomerase like protein, domain 1"/>
    <property type="match status" value="2"/>
</dbReference>
<dbReference type="AlphaFoldDB" id="A0AAD5U0D7"/>
<keyword evidence="13" id="KW-1185">Reference proteome</keyword>
<gene>
    <name evidence="12" type="ORF">HK099_004360</name>
</gene>
<comment type="similarity">
    <text evidence="3">Belongs to the MNN1/MNT family.</text>
</comment>
<dbReference type="InterPro" id="IPR046348">
    <property type="entry name" value="SIS_dom_sf"/>
</dbReference>
<comment type="similarity">
    <text evidence="2 11">Belongs to the GPI family.</text>
</comment>
<evidence type="ECO:0000256" key="5">
    <source>
        <dbReference type="ARBA" id="ARBA00022432"/>
    </source>
</evidence>
<dbReference type="InterPro" id="IPR035482">
    <property type="entry name" value="SIS_PGI_2"/>
</dbReference>
<dbReference type="FunFam" id="1.10.1390.10:FF:000001">
    <property type="entry name" value="Glucose-6-phosphate isomerase"/>
    <property type="match status" value="1"/>
</dbReference>
<reference evidence="12" key="1">
    <citation type="submission" date="2020-05" db="EMBL/GenBank/DDBJ databases">
        <title>Phylogenomic resolution of chytrid fungi.</title>
        <authorList>
            <person name="Stajich J.E."/>
            <person name="Amses K."/>
            <person name="Simmons R."/>
            <person name="Seto K."/>
            <person name="Myers J."/>
            <person name="Bonds A."/>
            <person name="Quandt C.A."/>
            <person name="Barry K."/>
            <person name="Liu P."/>
            <person name="Grigoriev I."/>
            <person name="Longcore J.E."/>
            <person name="James T.Y."/>
        </authorList>
    </citation>
    <scope>NUCLEOTIDE SEQUENCE</scope>
    <source>
        <strain evidence="12">JEL0476</strain>
    </source>
</reference>
<evidence type="ECO:0000256" key="4">
    <source>
        <dbReference type="ARBA" id="ARBA00011952"/>
    </source>
</evidence>
<evidence type="ECO:0000256" key="8">
    <source>
        <dbReference type="ARBA" id="ARBA00023235"/>
    </source>
</evidence>
<dbReference type="PRINTS" id="PR00662">
    <property type="entry name" value="G6PISOMERASE"/>
</dbReference>
<dbReference type="GO" id="GO:0051156">
    <property type="term" value="P:glucose 6-phosphate metabolic process"/>
    <property type="evidence" value="ECO:0007669"/>
    <property type="project" value="TreeGrafter"/>
</dbReference>
<dbReference type="Proteomes" id="UP001211065">
    <property type="component" value="Unassembled WGS sequence"/>
</dbReference>
<protein>
    <recommendedName>
        <fullName evidence="4 11">Glucose-6-phosphate isomerase</fullName>
        <ecNumber evidence="4 11">5.3.1.9</ecNumber>
    </recommendedName>
</protein>
<dbReference type="GO" id="GO:0097367">
    <property type="term" value="F:carbohydrate derivative binding"/>
    <property type="evidence" value="ECO:0007669"/>
    <property type="project" value="InterPro"/>
</dbReference>
<dbReference type="Gene3D" id="1.10.1390.10">
    <property type="match status" value="1"/>
</dbReference>
<evidence type="ECO:0000256" key="9">
    <source>
        <dbReference type="ARBA" id="ARBA00024178"/>
    </source>
</evidence>
<comment type="function">
    <text evidence="9">In the cytoplasm, catalyzes the conversion of glucose-6-phosphate to fructose-6-phosphate, the second step in glycolysis, and the reverse reaction during gluconeogenesis.</text>
</comment>
<dbReference type="InterPro" id="IPR023096">
    <property type="entry name" value="G6P_Isomerase_C"/>
</dbReference>
<dbReference type="InterPro" id="IPR018189">
    <property type="entry name" value="Phosphoglucose_isomerase_CS"/>
</dbReference>
<evidence type="ECO:0000256" key="1">
    <source>
        <dbReference type="ARBA" id="ARBA00004926"/>
    </source>
</evidence>
<dbReference type="Pfam" id="PF00342">
    <property type="entry name" value="PGI"/>
    <property type="match status" value="1"/>
</dbReference>
<dbReference type="GO" id="GO:0004347">
    <property type="term" value="F:glucose-6-phosphate isomerase activity"/>
    <property type="evidence" value="ECO:0007669"/>
    <property type="project" value="UniProtKB-EC"/>
</dbReference>
<evidence type="ECO:0000313" key="12">
    <source>
        <dbReference type="EMBL" id="KAJ3220437.1"/>
    </source>
</evidence>
<dbReference type="PANTHER" id="PTHR11469">
    <property type="entry name" value="GLUCOSE-6-PHOSPHATE ISOMERASE"/>
    <property type="match status" value="1"/>
</dbReference>
<evidence type="ECO:0000256" key="2">
    <source>
        <dbReference type="ARBA" id="ARBA00006604"/>
    </source>
</evidence>